<evidence type="ECO:0000256" key="3">
    <source>
        <dbReference type="ARBA" id="ARBA00009386"/>
    </source>
</evidence>
<organism evidence="9 10">
    <name type="scientific">Porphyridium purpureum</name>
    <name type="common">Red alga</name>
    <name type="synonym">Porphyridium cruentum</name>
    <dbReference type="NCBI Taxonomy" id="35688"/>
    <lineage>
        <taxon>Eukaryota</taxon>
        <taxon>Rhodophyta</taxon>
        <taxon>Bangiophyceae</taxon>
        <taxon>Porphyridiales</taxon>
        <taxon>Porphyridiaceae</taxon>
        <taxon>Porphyridium</taxon>
    </lineage>
</organism>
<accession>A0A5J4YK33</accession>
<comment type="caution">
    <text evidence="9">The sequence shown here is derived from an EMBL/GenBank/DDBJ whole genome shotgun (WGS) entry which is preliminary data.</text>
</comment>
<dbReference type="InterPro" id="IPR003038">
    <property type="entry name" value="DAD/Ost2"/>
</dbReference>
<dbReference type="PANTHER" id="PTHR10705">
    <property type="entry name" value="DOLICHYL-DIPHOSPHOOLIGOSACCHARIDE--PROTEIN GLYCOSYLTRANSFERASE SUBUNIT DAD1"/>
    <property type="match status" value="1"/>
</dbReference>
<dbReference type="EMBL" id="VRMN01000011">
    <property type="protein sequence ID" value="KAA8491796.1"/>
    <property type="molecule type" value="Genomic_DNA"/>
</dbReference>
<dbReference type="OMA" id="YCCSVGT"/>
<dbReference type="PIRSF" id="PIRSF005588">
    <property type="entry name" value="DAD"/>
    <property type="match status" value="1"/>
</dbReference>
<evidence type="ECO:0000256" key="7">
    <source>
        <dbReference type="ARBA" id="ARBA00023136"/>
    </source>
</evidence>
<dbReference type="Proteomes" id="UP000324585">
    <property type="component" value="Unassembled WGS sequence"/>
</dbReference>
<evidence type="ECO:0000313" key="10">
    <source>
        <dbReference type="Proteomes" id="UP000324585"/>
    </source>
</evidence>
<evidence type="ECO:0000256" key="2">
    <source>
        <dbReference type="ARBA" id="ARBA00004922"/>
    </source>
</evidence>
<feature type="transmembrane region" description="Helical" evidence="8">
    <location>
        <begin position="40"/>
        <end position="59"/>
    </location>
</feature>
<evidence type="ECO:0000313" key="9">
    <source>
        <dbReference type="EMBL" id="KAA8491796.1"/>
    </source>
</evidence>
<keyword evidence="7 8" id="KW-0472">Membrane</keyword>
<reference evidence="10" key="1">
    <citation type="journal article" date="2019" name="Nat. Commun.">
        <title>Expansion of phycobilisome linker gene families in mesophilic red algae.</title>
        <authorList>
            <person name="Lee J."/>
            <person name="Kim D."/>
            <person name="Bhattacharya D."/>
            <person name="Yoon H.S."/>
        </authorList>
    </citation>
    <scope>NUCLEOTIDE SEQUENCE [LARGE SCALE GENOMIC DNA]</scope>
    <source>
        <strain evidence="10">CCMP 1328</strain>
    </source>
</reference>
<evidence type="ECO:0000256" key="1">
    <source>
        <dbReference type="ARBA" id="ARBA00004477"/>
    </source>
</evidence>
<keyword evidence="5 8" id="KW-0256">Endoplasmic reticulum</keyword>
<keyword evidence="10" id="KW-1185">Reference proteome</keyword>
<evidence type="ECO:0000256" key="6">
    <source>
        <dbReference type="ARBA" id="ARBA00022989"/>
    </source>
</evidence>
<dbReference type="GO" id="GO:0006487">
    <property type="term" value="P:protein N-linked glycosylation"/>
    <property type="evidence" value="ECO:0007669"/>
    <property type="project" value="TreeGrafter"/>
</dbReference>
<evidence type="ECO:0000256" key="5">
    <source>
        <dbReference type="ARBA" id="ARBA00022824"/>
    </source>
</evidence>
<comment type="pathway">
    <text evidence="2 8">Protein modification; protein glycosylation.</text>
</comment>
<dbReference type="PANTHER" id="PTHR10705:SF0">
    <property type="entry name" value="DOLICHYL-DIPHOSPHOOLIGOSACCHARIDE--PROTEIN GLYCOSYLTRANSFERASE SUBUNIT DAD1"/>
    <property type="match status" value="1"/>
</dbReference>
<proteinExistence type="inferred from homology"/>
<keyword evidence="6 8" id="KW-1133">Transmembrane helix</keyword>
<dbReference type="GO" id="GO:0016740">
    <property type="term" value="F:transferase activity"/>
    <property type="evidence" value="ECO:0007669"/>
    <property type="project" value="UniProtKB-KW"/>
</dbReference>
<name>A0A5J4YK33_PORPP</name>
<comment type="function">
    <text evidence="8">Subunit of the oligosaccharyl transferase (OST) complex that catalyzes the initial transfer of a defined glycan (Glc(3)Man(9)GlcNAc(2) in eukaryotes) from the lipid carrier dolichol-pyrophosphate to an asparagine residue within an Asn-X-Ser/Thr consensus motif in nascent polypeptide chains, the first step in protein N-glycosylation. N-glycosylation occurs cotranslationally and the complex associates with the Sec61 complex at the channel-forming translocon complex that mediates protein translocation across the endoplasmic reticulum (ER). All subunits are required for a maximal enzyme activity.</text>
</comment>
<keyword evidence="9" id="KW-0808">Transferase</keyword>
<comment type="similarity">
    <text evidence="3 8">Belongs to the DAD/OST2 family.</text>
</comment>
<evidence type="ECO:0000256" key="4">
    <source>
        <dbReference type="ARBA" id="ARBA00022692"/>
    </source>
</evidence>
<feature type="transmembrane region" description="Helical" evidence="8">
    <location>
        <begin position="108"/>
        <end position="127"/>
    </location>
</feature>
<comment type="subcellular location">
    <subcellularLocation>
        <location evidence="1 8">Endoplasmic reticulum membrane</location>
        <topology evidence="1 8">Multi-pass membrane protein</topology>
    </subcellularLocation>
</comment>
<feature type="transmembrane region" description="Helical" evidence="8">
    <location>
        <begin position="66"/>
        <end position="88"/>
    </location>
</feature>
<dbReference type="UniPathway" id="UPA00378"/>
<dbReference type="AlphaFoldDB" id="A0A5J4YK33"/>
<comment type="subunit">
    <text evidence="8">Component of the oligosaccharyltransferase (OST) complex.</text>
</comment>
<evidence type="ECO:0000256" key="8">
    <source>
        <dbReference type="RuleBase" id="RU361136"/>
    </source>
</evidence>
<dbReference type="GO" id="GO:0008250">
    <property type="term" value="C:oligosaccharyltransferase complex"/>
    <property type="evidence" value="ECO:0007669"/>
    <property type="project" value="InterPro"/>
</dbReference>
<dbReference type="OrthoDB" id="445566at2759"/>
<dbReference type="Pfam" id="PF02109">
    <property type="entry name" value="DAD"/>
    <property type="match status" value="1"/>
</dbReference>
<keyword evidence="4 8" id="KW-0812">Transmembrane</keyword>
<gene>
    <name evidence="9" type="ORF">FVE85_8278</name>
</gene>
<sequence>MASSSVSSGSGSGSGPKSVWGSLKSGYEAGVPLYLKVIDAYILAVFMTGIVQFAYCMVVGTFPFNAFLAGFISTVGTFVLTVSLRMQVNPQNLADPANSWQSLTLGRVVADWLFANLVLHMTVLNFIG</sequence>
<protein>
    <recommendedName>
        <fullName evidence="8">Dolichyl-diphosphooligosaccharide--protein glycosyltransferase subunit OST2</fullName>
        <shortName evidence="8">Oligosaccharyl transferase subunit OST2</shortName>
    </recommendedName>
</protein>